<organism evidence="2 3">
    <name type="scientific">Zopfia rhizophila CBS 207.26</name>
    <dbReference type="NCBI Taxonomy" id="1314779"/>
    <lineage>
        <taxon>Eukaryota</taxon>
        <taxon>Fungi</taxon>
        <taxon>Dikarya</taxon>
        <taxon>Ascomycota</taxon>
        <taxon>Pezizomycotina</taxon>
        <taxon>Dothideomycetes</taxon>
        <taxon>Dothideomycetes incertae sedis</taxon>
        <taxon>Zopfiaceae</taxon>
        <taxon>Zopfia</taxon>
    </lineage>
</organism>
<name>A0A6A6DJP0_9PEZI</name>
<gene>
    <name evidence="2" type="ORF">K469DRAFT_695043</name>
</gene>
<evidence type="ECO:0000313" key="3">
    <source>
        <dbReference type="Proteomes" id="UP000800200"/>
    </source>
</evidence>
<evidence type="ECO:0000256" key="1">
    <source>
        <dbReference type="SAM" id="MobiDB-lite"/>
    </source>
</evidence>
<dbReference type="Proteomes" id="UP000800200">
    <property type="component" value="Unassembled WGS sequence"/>
</dbReference>
<evidence type="ECO:0000313" key="2">
    <source>
        <dbReference type="EMBL" id="KAF2179143.1"/>
    </source>
</evidence>
<feature type="compositionally biased region" description="Polar residues" evidence="1">
    <location>
        <begin position="59"/>
        <end position="68"/>
    </location>
</feature>
<dbReference type="AlphaFoldDB" id="A0A6A6DJP0"/>
<feature type="compositionally biased region" description="Polar residues" evidence="1">
    <location>
        <begin position="36"/>
        <end position="50"/>
    </location>
</feature>
<reference evidence="2" key="1">
    <citation type="journal article" date="2020" name="Stud. Mycol.">
        <title>101 Dothideomycetes genomes: a test case for predicting lifestyles and emergence of pathogens.</title>
        <authorList>
            <person name="Haridas S."/>
            <person name="Albert R."/>
            <person name="Binder M."/>
            <person name="Bloem J."/>
            <person name="Labutti K."/>
            <person name="Salamov A."/>
            <person name="Andreopoulos B."/>
            <person name="Baker S."/>
            <person name="Barry K."/>
            <person name="Bills G."/>
            <person name="Bluhm B."/>
            <person name="Cannon C."/>
            <person name="Castanera R."/>
            <person name="Culley D."/>
            <person name="Daum C."/>
            <person name="Ezra D."/>
            <person name="Gonzalez J."/>
            <person name="Henrissat B."/>
            <person name="Kuo A."/>
            <person name="Liang C."/>
            <person name="Lipzen A."/>
            <person name="Lutzoni F."/>
            <person name="Magnuson J."/>
            <person name="Mondo S."/>
            <person name="Nolan M."/>
            <person name="Ohm R."/>
            <person name="Pangilinan J."/>
            <person name="Park H.-J."/>
            <person name="Ramirez L."/>
            <person name="Alfaro M."/>
            <person name="Sun H."/>
            <person name="Tritt A."/>
            <person name="Yoshinaga Y."/>
            <person name="Zwiers L.-H."/>
            <person name="Turgeon B."/>
            <person name="Goodwin S."/>
            <person name="Spatafora J."/>
            <person name="Crous P."/>
            <person name="Grigoriev I."/>
        </authorList>
    </citation>
    <scope>NUCLEOTIDE SEQUENCE</scope>
    <source>
        <strain evidence="2">CBS 207.26</strain>
    </source>
</reference>
<proteinExistence type="predicted"/>
<protein>
    <submittedName>
        <fullName evidence="2">Uncharacterized protein</fullName>
    </submittedName>
</protein>
<sequence length="164" mass="19098">MDNVRTSGPLYRSTKGENITEVIPPESKTETRSSQDKTPTTSWRQNNSMGSWRPKYTNDESPTTSRGQGDSMGNLRPKYTNDETDSILYLRIILDKPWNETFEMFQAKYGDRTTLGLQAKTYRKMREWGMLRDTEQKGKNRALLRKKISKSKMEKLEKLFGLPF</sequence>
<feature type="region of interest" description="Disordered" evidence="1">
    <location>
        <begin position="1"/>
        <end position="80"/>
    </location>
</feature>
<keyword evidence="3" id="KW-1185">Reference proteome</keyword>
<dbReference type="EMBL" id="ML994670">
    <property type="protein sequence ID" value="KAF2179143.1"/>
    <property type="molecule type" value="Genomic_DNA"/>
</dbReference>
<accession>A0A6A6DJP0</accession>